<keyword evidence="8 14" id="KW-0862">Zinc</keyword>
<evidence type="ECO:0000259" key="16">
    <source>
        <dbReference type="PROSITE" id="PS50172"/>
    </source>
</evidence>
<dbReference type="CDD" id="cd17748">
    <property type="entry name" value="BRCT_DNA_ligase_like"/>
    <property type="match status" value="1"/>
</dbReference>
<comment type="catalytic activity">
    <reaction evidence="12 14 15">
        <text>NAD(+) + (deoxyribonucleotide)n-3'-hydroxyl + 5'-phospho-(deoxyribonucleotide)m = (deoxyribonucleotide)n+m + AMP + beta-nicotinamide D-nucleotide.</text>
        <dbReference type="EC" id="6.5.1.2"/>
    </reaction>
</comment>
<keyword evidence="9 14" id="KW-0460">Magnesium</keyword>
<dbReference type="InterPro" id="IPR041663">
    <property type="entry name" value="DisA/LigA_HHH"/>
</dbReference>
<keyword evidence="14" id="KW-0464">Manganese</keyword>
<feature type="binding site" evidence="14">
    <location>
        <begin position="36"/>
        <end position="40"/>
    </location>
    <ligand>
        <name>NAD(+)</name>
        <dbReference type="ChEBI" id="CHEBI:57540"/>
    </ligand>
</feature>
<evidence type="ECO:0000256" key="5">
    <source>
        <dbReference type="ARBA" id="ARBA00022705"/>
    </source>
</evidence>
<dbReference type="InterPro" id="IPR036420">
    <property type="entry name" value="BRCT_dom_sf"/>
</dbReference>
<dbReference type="EMBL" id="CP006936">
    <property type="protein sequence ID" value="AHC24986.1"/>
    <property type="molecule type" value="Genomic_DNA"/>
</dbReference>
<dbReference type="GO" id="GO:0046872">
    <property type="term" value="F:metal ion binding"/>
    <property type="evidence" value="ECO:0007669"/>
    <property type="project" value="UniProtKB-KW"/>
</dbReference>
<dbReference type="Gene3D" id="1.10.150.20">
    <property type="entry name" value="5' to 3' exonuclease, C-terminal subdomain"/>
    <property type="match status" value="2"/>
</dbReference>
<feature type="binding site" evidence="14">
    <location>
        <position position="416"/>
    </location>
    <ligand>
        <name>Zn(2+)</name>
        <dbReference type="ChEBI" id="CHEBI:29105"/>
    </ligand>
</feature>
<dbReference type="Proteomes" id="UP000018763">
    <property type="component" value="Chromosome"/>
</dbReference>
<dbReference type="InterPro" id="IPR003583">
    <property type="entry name" value="Hlx-hairpin-Hlx_DNA-bd_motif"/>
</dbReference>
<evidence type="ECO:0000256" key="12">
    <source>
        <dbReference type="ARBA" id="ARBA00034005"/>
    </source>
</evidence>
<feature type="binding site" evidence="14">
    <location>
        <position position="319"/>
    </location>
    <ligand>
        <name>NAD(+)</name>
        <dbReference type="ChEBI" id="CHEBI:57540"/>
    </ligand>
</feature>
<dbReference type="InterPro" id="IPR013839">
    <property type="entry name" value="DNAligase_adenylation"/>
</dbReference>
<keyword evidence="4 14" id="KW-0436">Ligase</keyword>
<dbReference type="SMART" id="SM00278">
    <property type="entry name" value="HhH1"/>
    <property type="match status" value="2"/>
</dbReference>
<name>V5XBD4_MYCNE</name>
<feature type="binding site" evidence="14">
    <location>
        <position position="179"/>
    </location>
    <ligand>
        <name>NAD(+)</name>
        <dbReference type="ChEBI" id="CHEBI:57540"/>
    </ligand>
</feature>
<reference evidence="17 18" key="1">
    <citation type="journal article" date="2014" name="Genome Announc.">
        <title>Complete Genome Sequence of Sterol-Transforming Mycobacterium neoaurum Strain VKM Ac-1815D.</title>
        <authorList>
            <person name="Shtratnikova V.Y."/>
            <person name="Bragin E.Y."/>
            <person name="Dovbnya D.V."/>
            <person name="Pekov Y.A."/>
            <person name="Schelkunov M.I."/>
            <person name="Strizhov N."/>
            <person name="Ivashina T.V."/>
            <person name="Ashapkin V.V."/>
            <person name="Donova M.V."/>
        </authorList>
    </citation>
    <scope>NUCLEOTIDE SEQUENCE [LARGE SCALE GENOMIC DNA]</scope>
    <source>
        <strain evidence="17 18">VKM Ac-1815D</strain>
    </source>
</reference>
<dbReference type="NCBIfam" id="NF005932">
    <property type="entry name" value="PRK07956.1"/>
    <property type="match status" value="1"/>
</dbReference>
<dbReference type="InterPro" id="IPR010994">
    <property type="entry name" value="RuvA_2-like"/>
</dbReference>
<dbReference type="PANTHER" id="PTHR23389">
    <property type="entry name" value="CHROMOSOME TRANSMISSION FIDELITY FACTOR 18"/>
    <property type="match status" value="1"/>
</dbReference>
<dbReference type="SUPFAM" id="SSF52113">
    <property type="entry name" value="BRCT domain"/>
    <property type="match status" value="1"/>
</dbReference>
<comment type="similarity">
    <text evidence="13 14">Belongs to the NAD-dependent DNA ligase family. LigA subfamily.</text>
</comment>
<dbReference type="GeneID" id="43449921"/>
<protein>
    <recommendedName>
        <fullName evidence="3 14">DNA ligase</fullName>
        <ecNumber evidence="2 14">6.5.1.2</ecNumber>
    </recommendedName>
    <alternativeName>
        <fullName evidence="14">Polydeoxyribonucleotide synthase [NAD(+)]</fullName>
    </alternativeName>
</protein>
<organism evidence="17 18">
    <name type="scientific">Mycolicibacterium neoaurum VKM Ac-1815D</name>
    <dbReference type="NCBI Taxonomy" id="700508"/>
    <lineage>
        <taxon>Bacteria</taxon>
        <taxon>Bacillati</taxon>
        <taxon>Actinomycetota</taxon>
        <taxon>Actinomycetes</taxon>
        <taxon>Mycobacteriales</taxon>
        <taxon>Mycobacteriaceae</taxon>
        <taxon>Mycolicibacterium</taxon>
    </lineage>
</organism>
<evidence type="ECO:0000256" key="2">
    <source>
        <dbReference type="ARBA" id="ARBA00012722"/>
    </source>
</evidence>
<dbReference type="PANTHER" id="PTHR23389:SF9">
    <property type="entry name" value="DNA LIGASE"/>
    <property type="match status" value="1"/>
</dbReference>
<evidence type="ECO:0000256" key="1">
    <source>
        <dbReference type="ARBA" id="ARBA00004067"/>
    </source>
</evidence>
<evidence type="ECO:0000256" key="9">
    <source>
        <dbReference type="ARBA" id="ARBA00022842"/>
    </source>
</evidence>
<accession>V5XBD4</accession>
<dbReference type="FunFam" id="3.40.50.10190:FF:000054">
    <property type="entry name" value="DNA ligase"/>
    <property type="match status" value="1"/>
</dbReference>
<dbReference type="EC" id="6.5.1.2" evidence="2 14"/>
<dbReference type="GO" id="GO:0003677">
    <property type="term" value="F:DNA binding"/>
    <property type="evidence" value="ECO:0007669"/>
    <property type="project" value="InterPro"/>
</dbReference>
<dbReference type="InterPro" id="IPR013840">
    <property type="entry name" value="DNAligase_N"/>
</dbReference>
<dbReference type="InterPro" id="IPR004149">
    <property type="entry name" value="Znf_DNAligase_C4"/>
</dbReference>
<feature type="binding site" evidence="14">
    <location>
        <position position="413"/>
    </location>
    <ligand>
        <name>Zn(2+)</name>
        <dbReference type="ChEBI" id="CHEBI:29105"/>
    </ligand>
</feature>
<evidence type="ECO:0000256" key="7">
    <source>
        <dbReference type="ARBA" id="ARBA00022763"/>
    </source>
</evidence>
<dbReference type="RefSeq" id="WP_019513589.1">
    <property type="nucleotide sequence ID" value="NC_023036.2"/>
</dbReference>
<dbReference type="SUPFAM" id="SSF56091">
    <property type="entry name" value="DNA ligase/mRNA capping enzyme, catalytic domain"/>
    <property type="match status" value="1"/>
</dbReference>
<keyword evidence="6 14" id="KW-0479">Metal-binding</keyword>
<dbReference type="PROSITE" id="PS50172">
    <property type="entry name" value="BRCT"/>
    <property type="match status" value="1"/>
</dbReference>
<evidence type="ECO:0000256" key="15">
    <source>
        <dbReference type="RuleBase" id="RU000618"/>
    </source>
</evidence>
<keyword evidence="5 14" id="KW-0235">DNA replication</keyword>
<evidence type="ECO:0000256" key="8">
    <source>
        <dbReference type="ARBA" id="ARBA00022833"/>
    </source>
</evidence>
<feature type="binding site" evidence="14">
    <location>
        <position position="432"/>
    </location>
    <ligand>
        <name>Zn(2+)</name>
        <dbReference type="ChEBI" id="CHEBI:29105"/>
    </ligand>
</feature>
<dbReference type="GO" id="GO:0006260">
    <property type="term" value="P:DNA replication"/>
    <property type="evidence" value="ECO:0007669"/>
    <property type="project" value="UniProtKB-KW"/>
</dbReference>
<evidence type="ECO:0000313" key="17">
    <source>
        <dbReference type="EMBL" id="AHC24986.1"/>
    </source>
</evidence>
<feature type="binding site" evidence="14">
    <location>
        <begin position="86"/>
        <end position="87"/>
    </location>
    <ligand>
        <name>NAD(+)</name>
        <dbReference type="ChEBI" id="CHEBI:57540"/>
    </ligand>
</feature>
<dbReference type="Pfam" id="PF12826">
    <property type="entry name" value="HHH_2"/>
    <property type="match status" value="1"/>
</dbReference>
<dbReference type="Pfam" id="PF01653">
    <property type="entry name" value="DNA_ligase_aden"/>
    <property type="match status" value="1"/>
</dbReference>
<keyword evidence="18" id="KW-1185">Reference proteome</keyword>
<dbReference type="InterPro" id="IPR001679">
    <property type="entry name" value="DNA_ligase"/>
</dbReference>
<keyword evidence="11 14" id="KW-0234">DNA repair</keyword>
<dbReference type="SMART" id="SM00532">
    <property type="entry name" value="LIGANc"/>
    <property type="match status" value="1"/>
</dbReference>
<dbReference type="Pfam" id="PF03120">
    <property type="entry name" value="OB_DNA_ligase"/>
    <property type="match status" value="1"/>
</dbReference>
<dbReference type="InterPro" id="IPR004150">
    <property type="entry name" value="NAD_DNA_ligase_OB"/>
</dbReference>
<dbReference type="GO" id="GO:0006281">
    <property type="term" value="P:DNA repair"/>
    <property type="evidence" value="ECO:0007669"/>
    <property type="project" value="UniProtKB-KW"/>
</dbReference>
<dbReference type="GO" id="GO:0003911">
    <property type="term" value="F:DNA ligase (NAD+) activity"/>
    <property type="evidence" value="ECO:0007669"/>
    <property type="project" value="UniProtKB-UniRule"/>
</dbReference>
<dbReference type="AlphaFoldDB" id="V5XBD4"/>
<keyword evidence="7 14" id="KW-0227">DNA damage</keyword>
<feature type="binding site" evidence="14">
    <location>
        <position position="139"/>
    </location>
    <ligand>
        <name>NAD(+)</name>
        <dbReference type="ChEBI" id="CHEBI:57540"/>
    </ligand>
</feature>
<evidence type="ECO:0000256" key="3">
    <source>
        <dbReference type="ARBA" id="ARBA00013308"/>
    </source>
</evidence>
<evidence type="ECO:0000256" key="11">
    <source>
        <dbReference type="ARBA" id="ARBA00023204"/>
    </source>
</evidence>
<dbReference type="Gene3D" id="3.30.470.30">
    <property type="entry name" value="DNA ligase/mRNA capping enzyme"/>
    <property type="match status" value="1"/>
</dbReference>
<dbReference type="InterPro" id="IPR018239">
    <property type="entry name" value="DNA_ligase_AS"/>
</dbReference>
<dbReference type="PROSITE" id="PS01056">
    <property type="entry name" value="DNA_LIGASE_N2"/>
    <property type="match status" value="1"/>
</dbReference>
<comment type="function">
    <text evidence="1 14">DNA ligase that catalyzes the formation of phosphodiester linkages between 5'-phosphoryl and 3'-hydroxyl groups in double-stranded DNA using NAD as a coenzyme and as the energy source for the reaction. It is essential for DNA replication and repair of damaged DNA.</text>
</comment>
<feature type="active site" description="N6-AMP-lysine intermediate" evidence="14">
    <location>
        <position position="118"/>
    </location>
</feature>
<dbReference type="Pfam" id="PF00533">
    <property type="entry name" value="BRCT"/>
    <property type="match status" value="1"/>
</dbReference>
<evidence type="ECO:0000256" key="6">
    <source>
        <dbReference type="ARBA" id="ARBA00022723"/>
    </source>
</evidence>
<dbReference type="HAMAP" id="MF_01588">
    <property type="entry name" value="DNA_ligase_A"/>
    <property type="match status" value="1"/>
</dbReference>
<dbReference type="Gene3D" id="3.40.50.10190">
    <property type="entry name" value="BRCT domain"/>
    <property type="match status" value="1"/>
</dbReference>
<dbReference type="SMART" id="SM00292">
    <property type="entry name" value="BRCT"/>
    <property type="match status" value="1"/>
</dbReference>
<dbReference type="FunFam" id="1.10.150.20:FF:000006">
    <property type="entry name" value="DNA ligase"/>
    <property type="match status" value="1"/>
</dbReference>
<evidence type="ECO:0000313" key="18">
    <source>
        <dbReference type="Proteomes" id="UP000018763"/>
    </source>
</evidence>
<feature type="binding site" evidence="14">
    <location>
        <position position="295"/>
    </location>
    <ligand>
        <name>NAD(+)</name>
        <dbReference type="ChEBI" id="CHEBI:57540"/>
    </ligand>
</feature>
<dbReference type="Gene3D" id="6.20.10.30">
    <property type="match status" value="1"/>
</dbReference>
<dbReference type="InterPro" id="IPR012340">
    <property type="entry name" value="NA-bd_OB-fold"/>
</dbReference>
<dbReference type="KEGG" id="mne:D174_10530"/>
<dbReference type="FunFam" id="3.30.470.30:FF:000001">
    <property type="entry name" value="DNA ligase"/>
    <property type="match status" value="1"/>
</dbReference>
<dbReference type="InterPro" id="IPR001357">
    <property type="entry name" value="BRCT_dom"/>
</dbReference>
<proteinExistence type="inferred from homology"/>
<dbReference type="NCBIfam" id="TIGR00575">
    <property type="entry name" value="dnlj"/>
    <property type="match status" value="1"/>
</dbReference>
<dbReference type="FunFam" id="1.10.287.610:FF:000002">
    <property type="entry name" value="DNA ligase"/>
    <property type="match status" value="1"/>
</dbReference>
<dbReference type="Gene3D" id="2.40.50.140">
    <property type="entry name" value="Nucleic acid-binding proteins"/>
    <property type="match status" value="1"/>
</dbReference>
<dbReference type="InterPro" id="IPR033136">
    <property type="entry name" value="DNA_ligase_CS"/>
</dbReference>
<keyword evidence="10 14" id="KW-0520">NAD</keyword>
<evidence type="ECO:0000256" key="13">
    <source>
        <dbReference type="ARBA" id="ARBA00060881"/>
    </source>
</evidence>
<dbReference type="Pfam" id="PF03119">
    <property type="entry name" value="DNA_ligase_ZBD"/>
    <property type="match status" value="1"/>
</dbReference>
<dbReference type="PROSITE" id="PS01055">
    <property type="entry name" value="DNA_LIGASE_N1"/>
    <property type="match status" value="1"/>
</dbReference>
<feature type="domain" description="BRCT" evidence="16">
    <location>
        <begin position="602"/>
        <end position="681"/>
    </location>
</feature>
<evidence type="ECO:0000256" key="4">
    <source>
        <dbReference type="ARBA" id="ARBA00022598"/>
    </source>
</evidence>
<dbReference type="eggNOG" id="COG0272">
    <property type="taxonomic scope" value="Bacteria"/>
</dbReference>
<dbReference type="PIRSF" id="PIRSF001604">
    <property type="entry name" value="LigA"/>
    <property type="match status" value="1"/>
</dbReference>
<feature type="binding site" evidence="14">
    <location>
        <position position="116"/>
    </location>
    <ligand>
        <name>NAD(+)</name>
        <dbReference type="ChEBI" id="CHEBI:57540"/>
    </ligand>
</feature>
<dbReference type="GO" id="GO:0005829">
    <property type="term" value="C:cytosol"/>
    <property type="evidence" value="ECO:0007669"/>
    <property type="project" value="TreeGrafter"/>
</dbReference>
<dbReference type="SUPFAM" id="SSF47781">
    <property type="entry name" value="RuvA domain 2-like"/>
    <property type="match status" value="1"/>
</dbReference>
<dbReference type="FunFam" id="2.40.50.140:FF:000012">
    <property type="entry name" value="DNA ligase"/>
    <property type="match status" value="1"/>
</dbReference>
<dbReference type="CDD" id="cd00114">
    <property type="entry name" value="LIGANc"/>
    <property type="match status" value="1"/>
</dbReference>
<dbReference type="Gene3D" id="1.10.287.610">
    <property type="entry name" value="Helix hairpin bin"/>
    <property type="match status" value="1"/>
</dbReference>
<evidence type="ECO:0000256" key="10">
    <source>
        <dbReference type="ARBA" id="ARBA00023027"/>
    </source>
</evidence>
<gene>
    <name evidence="14" type="primary">ligA</name>
    <name evidence="17" type="ORF">D174_10530</name>
</gene>
<evidence type="ECO:0000256" key="14">
    <source>
        <dbReference type="HAMAP-Rule" id="MF_01588"/>
    </source>
</evidence>
<dbReference type="SUPFAM" id="SSF50249">
    <property type="entry name" value="Nucleic acid-binding proteins"/>
    <property type="match status" value="1"/>
</dbReference>
<sequence length="688" mass="74170">MSSPDAEARGRWQELAEEVRGHQFRYYVKDAPVISDADFDVLLRRLEALEEQYPELRTPDSPTQLVGGAGFATDFAAADHLERMLSLDNAFDTDELSAWAARLGAEIGTEIDYLCELKIDGVALALVYRDGVLVRAATRGDGRSGEDVTLNARTIDDIPERLTGTDEFPVPAVLEVRGEVFFRVADFEDLNAGLVAEGKPPFANPRNSAAGSLRQKNPAVTARRRLRMICHGLGKAEGFTPTSLHDAYRALGGWGLPVSTHTTRVRGIAAVAERIAYWGEHRHDVEHEIDGLVVKVDDVSLQRRLGATSRAPRWAIAYKYPPEEVTTKLLDIRVNVGRTGRVTPFAYMEPVKVAGSTVGLATLHNASEVKRKGVLIGDTVVIRKAGDVIPEVLAPVVDLRDGSEREFVMPTHCPECGTALAPAKEGDADIRCPNTRTCPAQLRERVFHVAGRGAFDIEGLGYEAASALLQAGAITDEGDLFTLTADQLLQTDLFTTKAGALSANGKRLLANLDKAKSQPLWRVLVALSIRHVGPTAARALAGEFGSLDAIRAASEAELAAVEGVGPTIAAAVIEWFDVDWHRTIVDKWQDAGVRMVDERDAGIERTLEGLSIVVTGSLTGFSRDEAKEAILARGGKAAGSVSKKTSYVVAGDAPGSKYDKAMELGVPVLDEDGFVKLLSEGPEPTDES</sequence>
<comment type="cofactor">
    <cofactor evidence="14">
        <name>Mg(2+)</name>
        <dbReference type="ChEBI" id="CHEBI:18420"/>
    </cofactor>
    <cofactor evidence="14">
        <name>Mn(2+)</name>
        <dbReference type="ChEBI" id="CHEBI:29035"/>
    </cofactor>
</comment>
<feature type="binding site" evidence="14">
    <location>
        <position position="438"/>
    </location>
    <ligand>
        <name>Zn(2+)</name>
        <dbReference type="ChEBI" id="CHEBI:29105"/>
    </ligand>
</feature>